<name>A0A9W7CUB3_9STRA</name>
<dbReference type="EMBL" id="BSXT01001286">
    <property type="protein sequence ID" value="GMF40745.1"/>
    <property type="molecule type" value="Genomic_DNA"/>
</dbReference>
<accession>A0A9W7CUB3</accession>
<evidence type="ECO:0000313" key="2">
    <source>
        <dbReference type="Proteomes" id="UP001165121"/>
    </source>
</evidence>
<proteinExistence type="predicted"/>
<evidence type="ECO:0000313" key="1">
    <source>
        <dbReference type="EMBL" id="GMF40745.1"/>
    </source>
</evidence>
<gene>
    <name evidence="1" type="ORF">Pfra01_001261900</name>
</gene>
<dbReference type="Proteomes" id="UP001165121">
    <property type="component" value="Unassembled WGS sequence"/>
</dbReference>
<sequence>MPMLITQLGQEWTDSIDGGSGARLQPNLRGIIRQWSIDFCSGEAESRAFNCSGVLGDGGVVFADVVIGWKYSVSDCTAQRPIAGVSSAGCCRPRAGCACTCGWKCSGSCKFVANSFMRQRLLLAISTDKRDEVVLLVKAGVSLDITVSRRGKGAHEYDAFA</sequence>
<keyword evidence="2" id="KW-1185">Reference proteome</keyword>
<reference evidence="1" key="1">
    <citation type="submission" date="2023-04" db="EMBL/GenBank/DDBJ databases">
        <title>Phytophthora fragariaefolia NBRC 109709.</title>
        <authorList>
            <person name="Ichikawa N."/>
            <person name="Sato H."/>
            <person name="Tonouchi N."/>
        </authorList>
    </citation>
    <scope>NUCLEOTIDE SEQUENCE</scope>
    <source>
        <strain evidence="1">NBRC 109709</strain>
    </source>
</reference>
<protein>
    <submittedName>
        <fullName evidence="1">Unnamed protein product</fullName>
    </submittedName>
</protein>
<dbReference type="AlphaFoldDB" id="A0A9W7CUB3"/>
<comment type="caution">
    <text evidence="1">The sequence shown here is derived from an EMBL/GenBank/DDBJ whole genome shotgun (WGS) entry which is preliminary data.</text>
</comment>
<organism evidence="1 2">
    <name type="scientific">Phytophthora fragariaefolia</name>
    <dbReference type="NCBI Taxonomy" id="1490495"/>
    <lineage>
        <taxon>Eukaryota</taxon>
        <taxon>Sar</taxon>
        <taxon>Stramenopiles</taxon>
        <taxon>Oomycota</taxon>
        <taxon>Peronosporomycetes</taxon>
        <taxon>Peronosporales</taxon>
        <taxon>Peronosporaceae</taxon>
        <taxon>Phytophthora</taxon>
    </lineage>
</organism>